<dbReference type="Proteomes" id="UP000308768">
    <property type="component" value="Unassembled WGS sequence"/>
</dbReference>
<dbReference type="EMBL" id="NAJN01000144">
    <property type="protein sequence ID" value="TKA78402.1"/>
    <property type="molecule type" value="Genomic_DNA"/>
</dbReference>
<feature type="region of interest" description="Disordered" evidence="1">
    <location>
        <begin position="232"/>
        <end position="253"/>
    </location>
</feature>
<gene>
    <name evidence="4" type="ORF">B0A49_02346</name>
    <name evidence="3" type="ORF">B0A49_05686</name>
    <name evidence="2" type="ORF">B0A49_10304</name>
</gene>
<evidence type="ECO:0000313" key="3">
    <source>
        <dbReference type="EMBL" id="TKA73852.1"/>
    </source>
</evidence>
<keyword evidence="5" id="KW-1185">Reference proteome</keyword>
<accession>A0A4U0WJP8</accession>
<feature type="region of interest" description="Disordered" evidence="1">
    <location>
        <begin position="105"/>
        <end position="133"/>
    </location>
</feature>
<proteinExistence type="predicted"/>
<organism evidence="2 5">
    <name type="scientific">Cryomyces minteri</name>
    <dbReference type="NCBI Taxonomy" id="331657"/>
    <lineage>
        <taxon>Eukaryota</taxon>
        <taxon>Fungi</taxon>
        <taxon>Dikarya</taxon>
        <taxon>Ascomycota</taxon>
        <taxon>Pezizomycotina</taxon>
        <taxon>Dothideomycetes</taxon>
        <taxon>Dothideomycetes incertae sedis</taxon>
        <taxon>Cryomyces</taxon>
    </lineage>
</organism>
<protein>
    <submittedName>
        <fullName evidence="2">Uncharacterized protein</fullName>
    </submittedName>
</protein>
<comment type="caution">
    <text evidence="2">The sequence shown here is derived from an EMBL/GenBank/DDBJ whole genome shotgun (WGS) entry which is preliminary data.</text>
</comment>
<evidence type="ECO:0000313" key="4">
    <source>
        <dbReference type="EMBL" id="TKA78402.1"/>
    </source>
</evidence>
<dbReference type="STRING" id="331657.A0A4U0WJP8"/>
<evidence type="ECO:0000313" key="2">
    <source>
        <dbReference type="EMBL" id="TKA63081.1"/>
    </source>
</evidence>
<sequence length="384" mass="42735">MPSSIETDELPPLTDRDVEILYTIVTLAQGSPGPPFRALFAAYDTILAERGIEPDHDQIYFRFLLRMGEGRLDHDNSTLSERFQALLEKMGIQIEVGAAGEYGLGEATSSTGGSGAGADQRPPPKKAHLGQSWVLGRSRRASFNDTNLDSTWRSGDNAALPDIRSHTQALLQEIPDRRRRPSSAADPGPLRTVRARSHSRDAHAPLLAQVPRGGRMTAKDFANNLQHYQRKRNASLSSQGSAQVLSHRGQRHNRGEQIHALESEPSAYNTEDEAHYGFDQSPQHLDSQSAPFVPPQLFQRPTETQILADAETFQYHTLSKSATIEAFYYVKLWNSGGQRSMKNVKLWRQIGSLNTLNDVPTERANSFFLRKLSRTGRKVPATRS</sequence>
<dbReference type="OrthoDB" id="5215300at2759"/>
<name>A0A4U0WJP8_9PEZI</name>
<reference evidence="2 5" key="1">
    <citation type="submission" date="2017-03" db="EMBL/GenBank/DDBJ databases">
        <title>Genomes of endolithic fungi from Antarctica.</title>
        <authorList>
            <person name="Coleine C."/>
            <person name="Masonjones S."/>
            <person name="Stajich J.E."/>
        </authorList>
    </citation>
    <scope>NUCLEOTIDE SEQUENCE [LARGE SCALE GENOMIC DNA]</scope>
    <source>
        <strain evidence="2 5">CCFEE 5187</strain>
    </source>
</reference>
<evidence type="ECO:0000313" key="5">
    <source>
        <dbReference type="Proteomes" id="UP000308768"/>
    </source>
</evidence>
<evidence type="ECO:0000256" key="1">
    <source>
        <dbReference type="SAM" id="MobiDB-lite"/>
    </source>
</evidence>
<dbReference type="EMBL" id="NAJN01000403">
    <property type="protein sequence ID" value="TKA73852.1"/>
    <property type="molecule type" value="Genomic_DNA"/>
</dbReference>
<dbReference type="AlphaFoldDB" id="A0A4U0WJP8"/>
<feature type="region of interest" description="Disordered" evidence="1">
    <location>
        <begin position="172"/>
        <end position="215"/>
    </location>
</feature>
<feature type="compositionally biased region" description="Polar residues" evidence="1">
    <location>
        <begin position="234"/>
        <end position="244"/>
    </location>
</feature>
<dbReference type="EMBL" id="NAJN01001455">
    <property type="protein sequence ID" value="TKA63081.1"/>
    <property type="molecule type" value="Genomic_DNA"/>
</dbReference>